<dbReference type="Proteomes" id="UP001318040">
    <property type="component" value="Chromosome 42"/>
</dbReference>
<evidence type="ECO:0000259" key="14">
    <source>
        <dbReference type="Pfam" id="PF19283"/>
    </source>
</evidence>
<name>A0AAJ7TY16_PETMA</name>
<dbReference type="Gene3D" id="3.40.50.1820">
    <property type="entry name" value="alpha/beta hydrolase"/>
    <property type="match status" value="1"/>
</dbReference>
<evidence type="ECO:0000256" key="2">
    <source>
        <dbReference type="ARBA" id="ARBA00004496"/>
    </source>
</evidence>
<feature type="domain" description="Peptidase S9 prolyl oligopeptidase catalytic" evidence="13">
    <location>
        <begin position="540"/>
        <end position="748"/>
    </location>
</feature>
<proteinExistence type="inferred from homology"/>
<evidence type="ECO:0000259" key="13">
    <source>
        <dbReference type="Pfam" id="PF00326"/>
    </source>
</evidence>
<evidence type="ECO:0000256" key="6">
    <source>
        <dbReference type="ARBA" id="ARBA00018421"/>
    </source>
</evidence>
<reference evidence="16" key="1">
    <citation type="submission" date="2025-08" db="UniProtKB">
        <authorList>
            <consortium name="RefSeq"/>
        </authorList>
    </citation>
    <scope>IDENTIFICATION</scope>
    <source>
        <tissue evidence="16">Sperm</tissue>
    </source>
</reference>
<dbReference type="Gene3D" id="2.120.10.30">
    <property type="entry name" value="TolB, C-terminal domain"/>
    <property type="match status" value="1"/>
</dbReference>
<dbReference type="InterPro" id="IPR001375">
    <property type="entry name" value="Peptidase_S9_cat"/>
</dbReference>
<dbReference type="GeneID" id="116951271"/>
<dbReference type="RefSeq" id="XP_032825674.1">
    <property type="nucleotide sequence ID" value="XM_032969783.1"/>
</dbReference>
<dbReference type="KEGG" id="pmrn:116951271"/>
<dbReference type="GO" id="GO:0006508">
    <property type="term" value="P:proteolysis"/>
    <property type="evidence" value="ECO:0007669"/>
    <property type="project" value="InterPro"/>
</dbReference>
<dbReference type="SUPFAM" id="SSF53474">
    <property type="entry name" value="alpha/beta-Hydrolases"/>
    <property type="match status" value="1"/>
</dbReference>
<dbReference type="GO" id="GO:0004252">
    <property type="term" value="F:serine-type endopeptidase activity"/>
    <property type="evidence" value="ECO:0007669"/>
    <property type="project" value="InterPro"/>
</dbReference>
<dbReference type="Pfam" id="PF19283">
    <property type="entry name" value="APEH_N"/>
    <property type="match status" value="1"/>
</dbReference>
<comment type="subcellular location">
    <subcellularLocation>
        <location evidence="2">Cytoplasm</location>
    </subcellularLocation>
</comment>
<dbReference type="EC" id="3.4.19.1" evidence="5"/>
<dbReference type="SUPFAM" id="SSF82171">
    <property type="entry name" value="DPP6 N-terminal domain-like"/>
    <property type="match status" value="1"/>
</dbReference>
<evidence type="ECO:0000256" key="1">
    <source>
        <dbReference type="ARBA" id="ARBA00000721"/>
    </source>
</evidence>
<dbReference type="InterPro" id="IPR045550">
    <property type="entry name" value="AARE_N"/>
</dbReference>
<dbReference type="FunFam" id="3.40.50.1820:FF:000043">
    <property type="entry name" value="acylamino-acid-releasing enzyme"/>
    <property type="match status" value="1"/>
</dbReference>
<keyword evidence="7" id="KW-0963">Cytoplasm</keyword>
<evidence type="ECO:0000256" key="12">
    <source>
        <dbReference type="ARBA" id="ARBA00045885"/>
    </source>
</evidence>
<dbReference type="AlphaFoldDB" id="A0AAJ7TY16"/>
<dbReference type="InterPro" id="IPR011042">
    <property type="entry name" value="6-blade_b-propeller_TolB-like"/>
</dbReference>
<evidence type="ECO:0000313" key="16">
    <source>
        <dbReference type="RefSeq" id="XP_032825674.1"/>
    </source>
</evidence>
<dbReference type="InterPro" id="IPR002471">
    <property type="entry name" value="Pept_S9_AS"/>
</dbReference>
<dbReference type="GO" id="GO:0005737">
    <property type="term" value="C:cytoplasm"/>
    <property type="evidence" value="ECO:0007669"/>
    <property type="project" value="UniProtKB-SubCell"/>
</dbReference>
<evidence type="ECO:0000256" key="9">
    <source>
        <dbReference type="ARBA" id="ARBA00022990"/>
    </source>
</evidence>
<dbReference type="PROSITE" id="PS00708">
    <property type="entry name" value="PRO_ENDOPEP_SER"/>
    <property type="match status" value="1"/>
</dbReference>
<sequence length="753" mass="81279">MENLKHVKVVMAAFRDVAKQPVALRARIGPQMRSRHGGAYSLVHTEWSYRDVERAESVVCSLSYSVFRDGATIVDTSPAGGPTEMHAELKRSVSPSGTLTAILRKIGGKGGADEKQFLEIWNGNLKEKNIDLEALEQHGKFYDDGQFGVLAWSNSESHLLYVAEKKRPKGTTFFQSRPPSANTAQTDAPGDKFLFREDWGEALVNKSDPVLCILDVVSGTVSVLDGLPPHISPGQALWAPADTGVLFVGWSSAPGRLGITYCTNRRSALYYIDLSGAQCVRLSEGQEDETCVWSPRLSPDHCRVVYLQNPAGGPHHQCSQLRVYDWYTKQTRVVVDIVAAPESADAFPGLYCAELPTRCWASDSQRVVVATAWRSRQELVVVDTEHGDVTPITAEGDQSAGCWKLLDIDAQDLMVVARSSPSCPSHLVAGFLPARSPDSPVLWASLDTTAAAVPCDPAAVSCDHGLPPLLVPPPGLADVSWSVLRLTPPAEQQNKEFPELDYEAILVCPWKPGAEVTNKKVPLVVCPHGGPHSVFVAEWSLNTAALVQLGMGVLLVNYRGSSGFGQNSIRSLPGNVGMQDVQDMQHAVTTVLASGVGDPAHVFLVGGSHGGFLSAHLIGQFPGFYQACALRNPVINIASMVGASDIPDWCVVEAGLGEYSATQIPTAEMLAAMLKRSPIVHIAKVRTPALILLGEGDRRVPPQQGHELERALRARGIPVRLLSYPDNNHALSKVEAEADAFVNTALWFGVHHG</sequence>
<gene>
    <name evidence="16" type="primary">APEH</name>
</gene>
<organism evidence="15 16">
    <name type="scientific">Petromyzon marinus</name>
    <name type="common">Sea lamprey</name>
    <dbReference type="NCBI Taxonomy" id="7757"/>
    <lineage>
        <taxon>Eukaryota</taxon>
        <taxon>Metazoa</taxon>
        <taxon>Chordata</taxon>
        <taxon>Craniata</taxon>
        <taxon>Vertebrata</taxon>
        <taxon>Cyclostomata</taxon>
        <taxon>Hyperoartia</taxon>
        <taxon>Petromyzontiformes</taxon>
        <taxon>Petromyzontidae</taxon>
        <taxon>Petromyzon</taxon>
    </lineage>
</organism>
<dbReference type="CTD" id="327"/>
<keyword evidence="9" id="KW-0007">Acetylation</keyword>
<keyword evidence="8" id="KW-0378">Hydrolase</keyword>
<dbReference type="GO" id="GO:0008242">
    <property type="term" value="F:omega peptidase activity"/>
    <property type="evidence" value="ECO:0007669"/>
    <property type="project" value="UniProtKB-EC"/>
</dbReference>
<evidence type="ECO:0000256" key="4">
    <source>
        <dbReference type="ARBA" id="ARBA00011881"/>
    </source>
</evidence>
<dbReference type="PANTHER" id="PTHR42776:SF4">
    <property type="entry name" value="ACYLAMINO-ACID-RELEASING ENZYME"/>
    <property type="match status" value="1"/>
</dbReference>
<comment type="catalytic activity">
    <reaction evidence="1">
        <text>Cleavage of an N-acetyl or N-formyl amino acid from the N-terminus of a polypeptide.</text>
        <dbReference type="EC" id="3.4.19.1"/>
    </reaction>
</comment>
<evidence type="ECO:0000256" key="3">
    <source>
        <dbReference type="ARBA" id="ARBA00010040"/>
    </source>
</evidence>
<evidence type="ECO:0000256" key="10">
    <source>
        <dbReference type="ARBA" id="ARBA00032284"/>
    </source>
</evidence>
<evidence type="ECO:0000256" key="5">
    <source>
        <dbReference type="ARBA" id="ARBA00012917"/>
    </source>
</evidence>
<evidence type="ECO:0000313" key="15">
    <source>
        <dbReference type="Proteomes" id="UP001318040"/>
    </source>
</evidence>
<evidence type="ECO:0000256" key="11">
    <source>
        <dbReference type="ARBA" id="ARBA00032596"/>
    </source>
</evidence>
<evidence type="ECO:0000256" key="8">
    <source>
        <dbReference type="ARBA" id="ARBA00022801"/>
    </source>
</evidence>
<accession>A0AAJ7TY16</accession>
<dbReference type="InterPro" id="IPR029058">
    <property type="entry name" value="AB_hydrolase_fold"/>
</dbReference>
<protein>
    <recommendedName>
        <fullName evidence="6">Acylamino-acid-releasing enzyme</fullName>
        <ecNumber evidence="5">3.4.19.1</ecNumber>
    </recommendedName>
    <alternativeName>
        <fullName evidence="11">Acyl-peptide hydrolase</fullName>
    </alternativeName>
    <alternativeName>
        <fullName evidence="10">Acylaminoacyl-peptidase</fullName>
    </alternativeName>
</protein>
<comment type="subunit">
    <text evidence="4">Homotetramer.</text>
</comment>
<comment type="similarity">
    <text evidence="3">Belongs to the peptidase S9C family.</text>
</comment>
<evidence type="ECO:0000256" key="7">
    <source>
        <dbReference type="ARBA" id="ARBA00022490"/>
    </source>
</evidence>
<comment type="function">
    <text evidence="12">This enzyme catalyzes the hydrolysis of the N-terminal peptide bond of an N-acetylated peptide to generate an N-acetylated amino acid and a peptide with a free N-terminus. It preferentially cleaves off Ac-Ala, Ac-Met and Ac-Ser. Also, involved in the degradation of oxidized and glycated proteins.</text>
</comment>
<feature type="domain" description="Acylamino-acid-releasing enzyme N-terminal" evidence="14">
    <location>
        <begin position="62"/>
        <end position="447"/>
    </location>
</feature>
<dbReference type="PANTHER" id="PTHR42776">
    <property type="entry name" value="SERINE PEPTIDASE S9 FAMILY MEMBER"/>
    <property type="match status" value="1"/>
</dbReference>
<keyword evidence="15" id="KW-1185">Reference proteome</keyword>
<dbReference type="Pfam" id="PF00326">
    <property type="entry name" value="Peptidase_S9"/>
    <property type="match status" value="1"/>
</dbReference>